<dbReference type="Pfam" id="PF00072">
    <property type="entry name" value="Response_reg"/>
    <property type="match status" value="1"/>
</dbReference>
<proteinExistence type="predicted"/>
<dbReference type="Pfam" id="PF12833">
    <property type="entry name" value="HTH_18"/>
    <property type="match status" value="1"/>
</dbReference>
<sequence length="553" mass="64215">MLRLLVVDDEDIITDGLYEVFQQWMPDKLDVCKAYSGKEALNWLKRTRIDIVLTDISMPGMSGLELSDEIQMYWPRCKIIFLTGYSEFQYAYKAIQMSNVRYLLKTEGYAKVTEVVQEVIQEIHQNNQLSALVEQSREQVDALEFMAQGEYIRHLVQKSHLLCQDEEVLVKEFGKLNLNLNPLIPVVMVVGHLSYPDEATYSDRSEIVHSTRMIWHSYLSKQTRHIGIVDKHGDMLWLLQPSEHVEERLYNHLLRYLEGTLELIQETCLESLGLTIAFTISGASCEWGAVTQQYERLRQLHQMTIADGLSIILMDRMEQPDPSNRKEDGMLAQKKELMEAYLEAGRKDKFYEVMEDITASMLHPTAHVHRTIECYYSIALVLLSSINRGGLYHQIGEYGKLMRLDEHSSMKEGIAYLHAIAERLFKAKHNGEFERATSVIDRICRYIEEHLSEDLSLVRLAEINYFNPSYLSRFFKQERGVNLSEYIDNCRLKKARELLRNGELKIREVSSAVGYEAAHSFTRFFKKATGITPQEYRDTVPAVINENERTRRI</sequence>
<dbReference type="SUPFAM" id="SSF52172">
    <property type="entry name" value="CheY-like"/>
    <property type="match status" value="1"/>
</dbReference>
<keyword evidence="2 7" id="KW-0238">DNA-binding</keyword>
<dbReference type="PROSITE" id="PS01124">
    <property type="entry name" value="HTH_ARAC_FAMILY_2"/>
    <property type="match status" value="1"/>
</dbReference>
<accession>A0A1B2DLS4</accession>
<organism evidence="7">
    <name type="scientific">Paenibacillus sp. BIHB 4019</name>
    <dbReference type="NCBI Taxonomy" id="1870819"/>
    <lineage>
        <taxon>Bacteria</taxon>
        <taxon>Bacillati</taxon>
        <taxon>Bacillota</taxon>
        <taxon>Bacilli</taxon>
        <taxon>Bacillales</taxon>
        <taxon>Paenibacillaceae</taxon>
        <taxon>Paenibacillus</taxon>
    </lineage>
</organism>
<protein>
    <submittedName>
        <fullName evidence="7">DNA-binding response regulator</fullName>
    </submittedName>
</protein>
<dbReference type="PANTHER" id="PTHR43280">
    <property type="entry name" value="ARAC-FAMILY TRANSCRIPTIONAL REGULATOR"/>
    <property type="match status" value="1"/>
</dbReference>
<dbReference type="GO" id="GO:0043565">
    <property type="term" value="F:sequence-specific DNA binding"/>
    <property type="evidence" value="ECO:0007669"/>
    <property type="project" value="InterPro"/>
</dbReference>
<dbReference type="SUPFAM" id="SSF46689">
    <property type="entry name" value="Homeodomain-like"/>
    <property type="match status" value="2"/>
</dbReference>
<evidence type="ECO:0000313" key="7">
    <source>
        <dbReference type="EMBL" id="ANY68651.1"/>
    </source>
</evidence>
<dbReference type="RefSeq" id="WP_099519756.1">
    <property type="nucleotide sequence ID" value="NZ_CP016808.1"/>
</dbReference>
<feature type="modified residue" description="4-aspartylphosphate" evidence="4">
    <location>
        <position position="55"/>
    </location>
</feature>
<evidence type="ECO:0000256" key="4">
    <source>
        <dbReference type="PROSITE-ProRule" id="PRU00169"/>
    </source>
</evidence>
<feature type="domain" description="HTH araC/xylS-type" evidence="5">
    <location>
        <begin position="441"/>
        <end position="539"/>
    </location>
</feature>
<dbReference type="AlphaFoldDB" id="A0A1B2DLS4"/>
<dbReference type="PANTHER" id="PTHR43280:SF28">
    <property type="entry name" value="HTH-TYPE TRANSCRIPTIONAL ACTIVATOR RHAS"/>
    <property type="match status" value="1"/>
</dbReference>
<dbReference type="SMART" id="SM00342">
    <property type="entry name" value="HTH_ARAC"/>
    <property type="match status" value="1"/>
</dbReference>
<dbReference type="InterPro" id="IPR020449">
    <property type="entry name" value="Tscrpt_reg_AraC-type_HTH"/>
</dbReference>
<dbReference type="InterPro" id="IPR001789">
    <property type="entry name" value="Sig_transdc_resp-reg_receiver"/>
</dbReference>
<dbReference type="PRINTS" id="PR00032">
    <property type="entry name" value="HTHARAC"/>
</dbReference>
<dbReference type="Gene3D" id="3.40.50.2300">
    <property type="match status" value="1"/>
</dbReference>
<feature type="domain" description="Response regulatory" evidence="6">
    <location>
        <begin position="3"/>
        <end position="120"/>
    </location>
</feature>
<evidence type="ECO:0000259" key="5">
    <source>
        <dbReference type="PROSITE" id="PS01124"/>
    </source>
</evidence>
<dbReference type="GO" id="GO:0000160">
    <property type="term" value="P:phosphorelay signal transduction system"/>
    <property type="evidence" value="ECO:0007669"/>
    <property type="project" value="InterPro"/>
</dbReference>
<name>A0A1B2DLS4_9BACL</name>
<keyword evidence="3" id="KW-0804">Transcription</keyword>
<dbReference type="InterPro" id="IPR018060">
    <property type="entry name" value="HTH_AraC"/>
</dbReference>
<dbReference type="CDD" id="cd17536">
    <property type="entry name" value="REC_YesN-like"/>
    <property type="match status" value="1"/>
</dbReference>
<dbReference type="InterPro" id="IPR018062">
    <property type="entry name" value="HTH_AraC-typ_CS"/>
</dbReference>
<dbReference type="Gene3D" id="1.10.10.60">
    <property type="entry name" value="Homeodomain-like"/>
    <property type="match status" value="2"/>
</dbReference>
<keyword evidence="1" id="KW-0805">Transcription regulation</keyword>
<evidence type="ECO:0000256" key="1">
    <source>
        <dbReference type="ARBA" id="ARBA00023015"/>
    </source>
</evidence>
<dbReference type="EMBL" id="CP016808">
    <property type="protein sequence ID" value="ANY68651.1"/>
    <property type="molecule type" value="Genomic_DNA"/>
</dbReference>
<dbReference type="GO" id="GO:0003700">
    <property type="term" value="F:DNA-binding transcription factor activity"/>
    <property type="evidence" value="ECO:0007669"/>
    <property type="project" value="InterPro"/>
</dbReference>
<dbReference type="PROSITE" id="PS00041">
    <property type="entry name" value="HTH_ARAC_FAMILY_1"/>
    <property type="match status" value="1"/>
</dbReference>
<reference evidence="7" key="1">
    <citation type="submission" date="2016-08" db="EMBL/GenBank/DDBJ databases">
        <title>Complete Genome Seqeunce of Paenibacillus sp. BIHB 4019 from tea rhizoplane.</title>
        <authorList>
            <person name="Thakur R."/>
            <person name="Swarnkar M.K."/>
            <person name="Gulati A."/>
        </authorList>
    </citation>
    <scope>NUCLEOTIDE SEQUENCE [LARGE SCALE GENOMIC DNA]</scope>
    <source>
        <strain evidence="7">BIHB4019</strain>
    </source>
</reference>
<dbReference type="SMART" id="SM00448">
    <property type="entry name" value="REC"/>
    <property type="match status" value="1"/>
</dbReference>
<dbReference type="PROSITE" id="PS50110">
    <property type="entry name" value="RESPONSE_REGULATORY"/>
    <property type="match status" value="1"/>
</dbReference>
<gene>
    <name evidence="7" type="ORF">BBD42_20880</name>
</gene>
<evidence type="ECO:0000259" key="6">
    <source>
        <dbReference type="PROSITE" id="PS50110"/>
    </source>
</evidence>
<evidence type="ECO:0000256" key="3">
    <source>
        <dbReference type="ARBA" id="ARBA00023163"/>
    </source>
</evidence>
<dbReference type="InterPro" id="IPR011006">
    <property type="entry name" value="CheY-like_superfamily"/>
</dbReference>
<keyword evidence="4" id="KW-0597">Phosphoprotein</keyword>
<evidence type="ECO:0000256" key="2">
    <source>
        <dbReference type="ARBA" id="ARBA00023125"/>
    </source>
</evidence>
<dbReference type="InterPro" id="IPR009057">
    <property type="entry name" value="Homeodomain-like_sf"/>
</dbReference>